<dbReference type="GO" id="GO:0050291">
    <property type="term" value="F:sphingosine N-acyltransferase activity"/>
    <property type="evidence" value="ECO:0007669"/>
    <property type="project" value="InterPro"/>
</dbReference>
<feature type="domain" description="TLC" evidence="7">
    <location>
        <begin position="133"/>
        <end position="364"/>
    </location>
</feature>
<dbReference type="SMART" id="SM00724">
    <property type="entry name" value="TLC"/>
    <property type="match status" value="1"/>
</dbReference>
<evidence type="ECO:0000313" key="8">
    <source>
        <dbReference type="EMBL" id="CAD8574532.1"/>
    </source>
</evidence>
<dbReference type="PROSITE" id="PS50922">
    <property type="entry name" value="TLC"/>
    <property type="match status" value="1"/>
</dbReference>
<name>A0A7S0K9L3_9STRA</name>
<evidence type="ECO:0000256" key="4">
    <source>
        <dbReference type="ARBA" id="ARBA00023136"/>
    </source>
</evidence>
<comment type="subcellular location">
    <subcellularLocation>
        <location evidence="1">Membrane</location>
        <topology evidence="1">Multi-pass membrane protein</topology>
    </subcellularLocation>
</comment>
<keyword evidence="3 6" id="KW-1133">Transmembrane helix</keyword>
<dbReference type="GO" id="GO:0046513">
    <property type="term" value="P:ceramide biosynthetic process"/>
    <property type="evidence" value="ECO:0007669"/>
    <property type="project" value="InterPro"/>
</dbReference>
<dbReference type="EMBL" id="HBEU01001019">
    <property type="protein sequence ID" value="CAD8574532.1"/>
    <property type="molecule type" value="Transcribed_RNA"/>
</dbReference>
<dbReference type="GO" id="GO:0016020">
    <property type="term" value="C:membrane"/>
    <property type="evidence" value="ECO:0007669"/>
    <property type="project" value="UniProtKB-SubCell"/>
</dbReference>
<sequence length="381" mass="44270">MSDELLRQTNEILSIELAKLPATPIVFACFVYEKFASNFFTCPEESIEISGDFPTLTPFNSDEQSLMEYMFHTNSTELGCLTTVPALTVLAILVVLMRAFKAWFKPKMCDLGRRIGVRKHGLQWEKDNEERIMKFGEYCFRLLFHSCMSCFGLYFLGGKPWWDNFRAGATGTRHIWLGYPFQVIEPSMQWYYLIQASYNFEEVLFLTYISFQFDFKNMKISFAKTVRGDFREMMTHHIVTNCLIFLSSHYRFTIIGSMIFMIHDISDVPVDLSKLANFVKAKTLTVICFITLLVFWLSCRLIVFPFVIFRSIWTESALIINTSSLGGVNYLCLRLLFSSLIGSLILLHVYWFFLLIRILLVLAFKGETHDLSEHKDGEKQD</sequence>
<feature type="transmembrane region" description="Helical" evidence="6">
    <location>
        <begin position="84"/>
        <end position="104"/>
    </location>
</feature>
<dbReference type="PANTHER" id="PTHR12560:SF0">
    <property type="entry name" value="LD18904P"/>
    <property type="match status" value="1"/>
</dbReference>
<keyword evidence="2 5" id="KW-0812">Transmembrane</keyword>
<organism evidence="8">
    <name type="scientific">Leptocylindrus aporus</name>
    <dbReference type="NCBI Taxonomy" id="1398097"/>
    <lineage>
        <taxon>Eukaryota</taxon>
        <taxon>Sar</taxon>
        <taxon>Stramenopiles</taxon>
        <taxon>Ochrophyta</taxon>
        <taxon>Bacillariophyta</taxon>
        <taxon>Coscinodiscophyceae</taxon>
        <taxon>Chaetocerotophycidae</taxon>
        <taxon>Leptocylindrales</taxon>
        <taxon>Leptocylindraceae</taxon>
        <taxon>Leptocylindrus</taxon>
    </lineage>
</organism>
<evidence type="ECO:0000256" key="1">
    <source>
        <dbReference type="ARBA" id="ARBA00004141"/>
    </source>
</evidence>
<dbReference type="InterPro" id="IPR016439">
    <property type="entry name" value="Lag1/Lac1-like"/>
</dbReference>
<evidence type="ECO:0000256" key="6">
    <source>
        <dbReference type="SAM" id="Phobius"/>
    </source>
</evidence>
<feature type="transmembrane region" description="Helical" evidence="6">
    <location>
        <begin position="283"/>
        <end position="309"/>
    </location>
</feature>
<proteinExistence type="predicted"/>
<dbReference type="Pfam" id="PF03798">
    <property type="entry name" value="TRAM_LAG1_CLN8"/>
    <property type="match status" value="1"/>
</dbReference>
<reference evidence="8" key="1">
    <citation type="submission" date="2021-01" db="EMBL/GenBank/DDBJ databases">
        <authorList>
            <person name="Corre E."/>
            <person name="Pelletier E."/>
            <person name="Niang G."/>
            <person name="Scheremetjew M."/>
            <person name="Finn R."/>
            <person name="Kale V."/>
            <person name="Holt S."/>
            <person name="Cochrane G."/>
            <person name="Meng A."/>
            <person name="Brown T."/>
            <person name="Cohen L."/>
        </authorList>
    </citation>
    <scope>NUCLEOTIDE SEQUENCE</scope>
    <source>
        <strain evidence="8">B651</strain>
    </source>
</reference>
<evidence type="ECO:0000256" key="5">
    <source>
        <dbReference type="PROSITE-ProRule" id="PRU00205"/>
    </source>
</evidence>
<protein>
    <recommendedName>
        <fullName evidence="7">TLC domain-containing protein</fullName>
    </recommendedName>
</protein>
<feature type="transmembrane region" description="Helical" evidence="6">
    <location>
        <begin position="238"/>
        <end position="263"/>
    </location>
</feature>
<gene>
    <name evidence="8" type="ORF">LDAN0322_LOCUS677</name>
</gene>
<evidence type="ECO:0000256" key="3">
    <source>
        <dbReference type="ARBA" id="ARBA00022989"/>
    </source>
</evidence>
<evidence type="ECO:0000256" key="2">
    <source>
        <dbReference type="ARBA" id="ARBA00022692"/>
    </source>
</evidence>
<accession>A0A7S0K9L3</accession>
<dbReference type="AlphaFoldDB" id="A0A7S0K9L3"/>
<dbReference type="InterPro" id="IPR006634">
    <property type="entry name" value="TLC-dom"/>
</dbReference>
<dbReference type="GO" id="GO:0005783">
    <property type="term" value="C:endoplasmic reticulum"/>
    <property type="evidence" value="ECO:0007669"/>
    <property type="project" value="TreeGrafter"/>
</dbReference>
<dbReference type="PANTHER" id="PTHR12560">
    <property type="entry name" value="LONGEVITY ASSURANCE FACTOR 1 LAG1"/>
    <property type="match status" value="1"/>
</dbReference>
<evidence type="ECO:0000259" key="7">
    <source>
        <dbReference type="PROSITE" id="PS50922"/>
    </source>
</evidence>
<keyword evidence="4 5" id="KW-0472">Membrane</keyword>